<dbReference type="Gene3D" id="2.40.10.10">
    <property type="entry name" value="Trypsin-like serine proteases"/>
    <property type="match status" value="1"/>
</dbReference>
<dbReference type="InterPro" id="IPR043504">
    <property type="entry name" value="Peptidase_S1_PA_chymotrypsin"/>
</dbReference>
<evidence type="ECO:0000259" key="1">
    <source>
        <dbReference type="Pfam" id="PF00089"/>
    </source>
</evidence>
<dbReference type="SUPFAM" id="SSF50494">
    <property type="entry name" value="Trypsin-like serine proteases"/>
    <property type="match status" value="1"/>
</dbReference>
<dbReference type="InterPro" id="IPR009003">
    <property type="entry name" value="Peptidase_S1_PA"/>
</dbReference>
<evidence type="ECO:0000313" key="3">
    <source>
        <dbReference type="Proteomes" id="UP000410492"/>
    </source>
</evidence>
<dbReference type="GO" id="GO:0006508">
    <property type="term" value="P:proteolysis"/>
    <property type="evidence" value="ECO:0007669"/>
    <property type="project" value="InterPro"/>
</dbReference>
<reference evidence="2 3" key="1">
    <citation type="submission" date="2019-01" db="EMBL/GenBank/DDBJ databases">
        <authorList>
            <person name="Sayadi A."/>
        </authorList>
    </citation>
    <scope>NUCLEOTIDE SEQUENCE [LARGE SCALE GENOMIC DNA]</scope>
</reference>
<dbReference type="Pfam" id="PF00089">
    <property type="entry name" value="Trypsin"/>
    <property type="match status" value="1"/>
</dbReference>
<dbReference type="AlphaFoldDB" id="A0A653CLD2"/>
<accession>A0A653CLD2</accession>
<feature type="domain" description="Peptidase S1" evidence="1">
    <location>
        <begin position="9"/>
        <end position="38"/>
    </location>
</feature>
<sequence length="50" mass="5464">MDTSKARLHLVGIISYGNGCASQKPSINTRVTSYLSWIVSRTGDATYCIK</sequence>
<proteinExistence type="predicted"/>
<dbReference type="OrthoDB" id="6380398at2759"/>
<gene>
    <name evidence="2" type="ORF">CALMAC_LOCUS9996</name>
</gene>
<organism evidence="2 3">
    <name type="scientific">Callosobruchus maculatus</name>
    <name type="common">Southern cowpea weevil</name>
    <name type="synonym">Pulse bruchid</name>
    <dbReference type="NCBI Taxonomy" id="64391"/>
    <lineage>
        <taxon>Eukaryota</taxon>
        <taxon>Metazoa</taxon>
        <taxon>Ecdysozoa</taxon>
        <taxon>Arthropoda</taxon>
        <taxon>Hexapoda</taxon>
        <taxon>Insecta</taxon>
        <taxon>Pterygota</taxon>
        <taxon>Neoptera</taxon>
        <taxon>Endopterygota</taxon>
        <taxon>Coleoptera</taxon>
        <taxon>Polyphaga</taxon>
        <taxon>Cucujiformia</taxon>
        <taxon>Chrysomeloidea</taxon>
        <taxon>Chrysomelidae</taxon>
        <taxon>Bruchinae</taxon>
        <taxon>Bruchini</taxon>
        <taxon>Callosobruchus</taxon>
    </lineage>
</organism>
<keyword evidence="3" id="KW-1185">Reference proteome</keyword>
<protein>
    <recommendedName>
        <fullName evidence="1">Peptidase S1 domain-containing protein</fullName>
    </recommendedName>
</protein>
<dbReference type="GO" id="GO:0004252">
    <property type="term" value="F:serine-type endopeptidase activity"/>
    <property type="evidence" value="ECO:0007669"/>
    <property type="project" value="InterPro"/>
</dbReference>
<name>A0A653CLD2_CALMS</name>
<dbReference type="EMBL" id="CAACVG010008120">
    <property type="protein sequence ID" value="VEN48611.1"/>
    <property type="molecule type" value="Genomic_DNA"/>
</dbReference>
<dbReference type="InterPro" id="IPR001254">
    <property type="entry name" value="Trypsin_dom"/>
</dbReference>
<dbReference type="Proteomes" id="UP000410492">
    <property type="component" value="Unassembled WGS sequence"/>
</dbReference>
<evidence type="ECO:0000313" key="2">
    <source>
        <dbReference type="EMBL" id="VEN48611.1"/>
    </source>
</evidence>